<evidence type="ECO:0000313" key="18">
    <source>
        <dbReference type="EMBL" id="CAO81133.1"/>
    </source>
</evidence>
<evidence type="ECO:0000256" key="7">
    <source>
        <dbReference type="ARBA" id="ARBA00022694"/>
    </source>
</evidence>
<comment type="pathway">
    <text evidence="2 17">tRNA modification; tRNA-queuosine biosynthesis.</text>
</comment>
<reference evidence="18 19" key="1">
    <citation type="journal article" date="2008" name="J. Bacteriol.">
        <title>'Candidatus Cloacamonas acidaminovorans': genome sequence reconstruction provides a first glimpse of a new bacterial division.</title>
        <authorList>
            <person name="Pelletier E."/>
            <person name="Kreimeyer A."/>
            <person name="Bocs S."/>
            <person name="Rouy Z."/>
            <person name="Gyapay G."/>
            <person name="Chouari R."/>
            <person name="Riviere D."/>
            <person name="Ganesan A."/>
            <person name="Daegelen P."/>
            <person name="Sghir A."/>
            <person name="Cohen G.N."/>
            <person name="Medigue C."/>
            <person name="Weissenbach J."/>
            <person name="Le Paslier D."/>
        </authorList>
    </citation>
    <scope>NUCLEOTIDE SEQUENCE [LARGE SCALE GENOMIC DNA]</scope>
    <source>
        <strain evidence="19">Evry</strain>
    </source>
</reference>
<feature type="binding site" evidence="17">
    <location>
        <position position="86"/>
    </location>
    <ligand>
        <name>[4Fe-4S] cluster</name>
        <dbReference type="ChEBI" id="CHEBI:49883"/>
    </ligand>
</feature>
<dbReference type="InterPro" id="IPR003828">
    <property type="entry name" value="QueH"/>
</dbReference>
<evidence type="ECO:0000256" key="16">
    <source>
        <dbReference type="ARBA" id="ARBA00047415"/>
    </source>
</evidence>
<keyword evidence="6 17" id="KW-0004">4Fe-4S</keyword>
<keyword evidence="19" id="KW-1185">Reference proteome</keyword>
<feature type="binding site" evidence="17">
    <location>
        <position position="12"/>
    </location>
    <ligand>
        <name>[4Fe-4S] cluster</name>
        <dbReference type="ChEBI" id="CHEBI:49883"/>
    </ligand>
</feature>
<comment type="catalytic activity">
    <reaction evidence="16 17">
        <text>epoxyqueuosine(34) in tRNA + AH2 = queuosine(34) in tRNA + A + H2O</text>
        <dbReference type="Rhea" id="RHEA:32159"/>
        <dbReference type="Rhea" id="RHEA-COMP:18571"/>
        <dbReference type="Rhea" id="RHEA-COMP:18582"/>
        <dbReference type="ChEBI" id="CHEBI:13193"/>
        <dbReference type="ChEBI" id="CHEBI:15377"/>
        <dbReference type="ChEBI" id="CHEBI:17499"/>
        <dbReference type="ChEBI" id="CHEBI:194431"/>
        <dbReference type="ChEBI" id="CHEBI:194443"/>
        <dbReference type="EC" id="1.17.99.6"/>
    </reaction>
</comment>
<evidence type="ECO:0000313" key="19">
    <source>
        <dbReference type="Proteomes" id="UP000002019"/>
    </source>
</evidence>
<dbReference type="GO" id="GO:0051539">
    <property type="term" value="F:4 iron, 4 sulfur cluster binding"/>
    <property type="evidence" value="ECO:0007669"/>
    <property type="project" value="UniProtKB-UniRule"/>
</dbReference>
<dbReference type="OrthoDB" id="9801033at2"/>
<evidence type="ECO:0000256" key="17">
    <source>
        <dbReference type="HAMAP-Rule" id="MF_02089"/>
    </source>
</evidence>
<evidence type="ECO:0000256" key="9">
    <source>
        <dbReference type="ARBA" id="ARBA00022785"/>
    </source>
</evidence>
<evidence type="ECO:0000256" key="15">
    <source>
        <dbReference type="ARBA" id="ARBA00031446"/>
    </source>
</evidence>
<dbReference type="PANTHER" id="PTHR36701">
    <property type="entry name" value="EPOXYQUEUOSINE REDUCTASE QUEH"/>
    <property type="match status" value="1"/>
</dbReference>
<dbReference type="HAMAP" id="MF_02089">
    <property type="entry name" value="QueH"/>
    <property type="match status" value="1"/>
</dbReference>
<evidence type="ECO:0000256" key="14">
    <source>
        <dbReference type="ARBA" id="ARBA00023284"/>
    </source>
</evidence>
<gene>
    <name evidence="17" type="primary">queH</name>
    <name evidence="18" type="ordered locus">CLOAM1273</name>
</gene>
<evidence type="ECO:0000256" key="10">
    <source>
        <dbReference type="ARBA" id="ARBA00023002"/>
    </source>
</evidence>
<evidence type="ECO:0000256" key="11">
    <source>
        <dbReference type="ARBA" id="ARBA00023004"/>
    </source>
</evidence>
<dbReference type="GO" id="GO:0008616">
    <property type="term" value="P:tRNA queuosine(34) biosynthetic process"/>
    <property type="evidence" value="ECO:0007669"/>
    <property type="project" value="UniProtKB-UniRule"/>
</dbReference>
<dbReference type="Proteomes" id="UP000002019">
    <property type="component" value="Chromosome"/>
</dbReference>
<keyword evidence="7 17" id="KW-0819">tRNA processing</keyword>
<proteinExistence type="inferred from homology"/>
<evidence type="ECO:0000256" key="2">
    <source>
        <dbReference type="ARBA" id="ARBA00004691"/>
    </source>
</evidence>
<accession>B0VIJ2</accession>
<feature type="binding site" evidence="17">
    <location>
        <position position="89"/>
    </location>
    <ligand>
        <name>[4Fe-4S] cluster</name>
        <dbReference type="ChEBI" id="CHEBI:49883"/>
    </ligand>
</feature>
<keyword evidence="9 17" id="KW-0671">Queuosine biosynthesis</keyword>
<evidence type="ECO:0000256" key="3">
    <source>
        <dbReference type="ARBA" id="ARBA00008207"/>
    </source>
</evidence>
<dbReference type="STRING" id="459349.CLOAM1273"/>
<dbReference type="eggNOG" id="COG1636">
    <property type="taxonomic scope" value="Bacteria"/>
</dbReference>
<comment type="function">
    <text evidence="1 17">Catalyzes the conversion of epoxyqueuosine (oQ) to queuosine (Q), which is a hypermodified base found in the wobble positions of tRNA(Asp), tRNA(Asn), tRNA(His) and tRNA(Tyr).</text>
</comment>
<evidence type="ECO:0000256" key="1">
    <source>
        <dbReference type="ARBA" id="ARBA00002268"/>
    </source>
</evidence>
<feature type="disulfide bond" description="Redox-active" evidence="17">
    <location>
        <begin position="166"/>
        <end position="168"/>
    </location>
</feature>
<protein>
    <recommendedName>
        <fullName evidence="5 17">Epoxyqueuosine reductase QueH</fullName>
        <ecNumber evidence="4 17">1.17.99.6</ecNumber>
    </recommendedName>
    <alternativeName>
        <fullName evidence="15 17">Queuosine biosynthesis protein QueH</fullName>
    </alternativeName>
</protein>
<keyword evidence="10 17" id="KW-0560">Oxidoreductase</keyword>
<keyword evidence="14 17" id="KW-0676">Redox-active center</keyword>
<dbReference type="PANTHER" id="PTHR36701:SF1">
    <property type="entry name" value="EPOXYQUEUOSINE REDUCTASE QUEH"/>
    <property type="match status" value="1"/>
</dbReference>
<dbReference type="Pfam" id="PF02677">
    <property type="entry name" value="QueH"/>
    <property type="match status" value="1"/>
</dbReference>
<name>B0VIJ2_CLOAI</name>
<dbReference type="EC" id="1.17.99.6" evidence="4 17"/>
<comment type="similarity">
    <text evidence="3 17">Belongs to the QueH family.</text>
</comment>
<evidence type="ECO:0000256" key="5">
    <source>
        <dbReference type="ARBA" id="ARBA00016895"/>
    </source>
</evidence>
<evidence type="ECO:0000256" key="12">
    <source>
        <dbReference type="ARBA" id="ARBA00023014"/>
    </source>
</evidence>
<keyword evidence="13 17" id="KW-1015">Disulfide bond</keyword>
<keyword evidence="12 17" id="KW-0411">Iron-sulfur</keyword>
<dbReference type="UniPathway" id="UPA00392"/>
<dbReference type="EMBL" id="CU466930">
    <property type="protein sequence ID" value="CAO81133.1"/>
    <property type="molecule type" value="Genomic_DNA"/>
</dbReference>
<keyword evidence="11 17" id="KW-0408">Iron</keyword>
<dbReference type="GO" id="GO:0052693">
    <property type="term" value="F:epoxyqueuosine reductase activity"/>
    <property type="evidence" value="ECO:0007669"/>
    <property type="project" value="UniProtKB-UniRule"/>
</dbReference>
<dbReference type="KEGG" id="caci:CLOAM1273"/>
<evidence type="ECO:0000256" key="6">
    <source>
        <dbReference type="ARBA" id="ARBA00022485"/>
    </source>
</evidence>
<dbReference type="RefSeq" id="WP_015424991.1">
    <property type="nucleotide sequence ID" value="NC_020449.1"/>
</dbReference>
<keyword evidence="8 17" id="KW-0479">Metal-binding</keyword>
<organism evidence="18 19">
    <name type="scientific">Cloacimonas acidaminovorans (strain Evry)</name>
    <dbReference type="NCBI Taxonomy" id="459349"/>
    <lineage>
        <taxon>Bacteria</taxon>
        <taxon>Pseudomonadati</taxon>
        <taxon>Candidatus Cloacimonadota</taxon>
        <taxon>Candidatus Cloacimonadia</taxon>
        <taxon>Candidatus Cloacimonadales</taxon>
        <taxon>Candidatus Cloacimonadaceae</taxon>
        <taxon>Candidatus Cloacimonas</taxon>
    </lineage>
</organism>
<evidence type="ECO:0000256" key="8">
    <source>
        <dbReference type="ARBA" id="ARBA00022723"/>
    </source>
</evidence>
<dbReference type="GO" id="GO:0046872">
    <property type="term" value="F:metal ion binding"/>
    <property type="evidence" value="ECO:0007669"/>
    <property type="project" value="UniProtKB-KW"/>
</dbReference>
<dbReference type="AlphaFoldDB" id="B0VIJ2"/>
<evidence type="ECO:0000256" key="13">
    <source>
        <dbReference type="ARBA" id="ARBA00023157"/>
    </source>
</evidence>
<dbReference type="HOGENOM" id="CLU_088177_1_1_0"/>
<feature type="binding site" evidence="17">
    <location>
        <position position="11"/>
    </location>
    <ligand>
        <name>[4Fe-4S] cluster</name>
        <dbReference type="ChEBI" id="CHEBI:49883"/>
    </ligand>
</feature>
<evidence type="ECO:0000256" key="4">
    <source>
        <dbReference type="ARBA" id="ARBA00012622"/>
    </source>
</evidence>
<sequence>MAEKELLLHCCCAPCLIAPFYKLKAEGKELTAFWFNPNIHPLLEYQKRRDTLRDFAGKENIELLEQDEYGLMNFLQTTLKDINNRCQYCYETRLNAVAKTAKELCYSSFSTTMLYSKYQKHELIVDIALKMSAKYGIDFFYEDWRSLWWEGRKLAKEAGLYRQQYCGCIFSEEERYREQIQRDRPKENKDLSD</sequence>